<organism evidence="1 2">
    <name type="scientific">Candidatus Shapirobacteria bacterium CG03_land_8_20_14_0_80_39_12</name>
    <dbReference type="NCBI Taxonomy" id="1974879"/>
    <lineage>
        <taxon>Bacteria</taxon>
        <taxon>Candidatus Shapironibacteriota</taxon>
    </lineage>
</organism>
<dbReference type="AlphaFoldDB" id="A0A2M7BD73"/>
<gene>
    <name evidence="1" type="ORF">COS54_01745</name>
</gene>
<name>A0A2M7BD73_9BACT</name>
<evidence type="ECO:0000313" key="1">
    <source>
        <dbReference type="EMBL" id="PIV01049.1"/>
    </source>
</evidence>
<dbReference type="Proteomes" id="UP000229631">
    <property type="component" value="Unassembled WGS sequence"/>
</dbReference>
<evidence type="ECO:0000313" key="2">
    <source>
        <dbReference type="Proteomes" id="UP000229631"/>
    </source>
</evidence>
<reference evidence="2" key="1">
    <citation type="submission" date="2017-09" db="EMBL/GenBank/DDBJ databases">
        <title>Depth-based differentiation of microbial function through sediment-hosted aquifers and enrichment of novel symbionts in the deep terrestrial subsurface.</title>
        <authorList>
            <person name="Probst A.J."/>
            <person name="Ladd B."/>
            <person name="Jarett J.K."/>
            <person name="Geller-Mcgrath D.E."/>
            <person name="Sieber C.M.K."/>
            <person name="Emerson J.B."/>
            <person name="Anantharaman K."/>
            <person name="Thomas B.C."/>
            <person name="Malmstrom R."/>
            <person name="Stieglmeier M."/>
            <person name="Klingl A."/>
            <person name="Woyke T."/>
            <person name="Ryan C.M."/>
            <person name="Banfield J.F."/>
        </authorList>
    </citation>
    <scope>NUCLEOTIDE SEQUENCE [LARGE SCALE GENOMIC DNA]</scope>
</reference>
<sequence>MLFFTFMKKKCIGCGVCCQLFLINLNKKEYESGKYQTIFKNFKITDTFSKAGKYGANILAQNKEGRCIYLKNNSCSIHLERPQACREFFCTL</sequence>
<dbReference type="EMBL" id="PEVC01000034">
    <property type="protein sequence ID" value="PIV01049.1"/>
    <property type="molecule type" value="Genomic_DNA"/>
</dbReference>
<evidence type="ECO:0008006" key="3">
    <source>
        <dbReference type="Google" id="ProtNLM"/>
    </source>
</evidence>
<comment type="caution">
    <text evidence="1">The sequence shown here is derived from an EMBL/GenBank/DDBJ whole genome shotgun (WGS) entry which is preliminary data.</text>
</comment>
<proteinExistence type="predicted"/>
<dbReference type="Pfam" id="PF03692">
    <property type="entry name" value="CxxCxxCC"/>
    <property type="match status" value="1"/>
</dbReference>
<protein>
    <recommendedName>
        <fullName evidence="3">YkgJ family cysteine cluster protein</fullName>
    </recommendedName>
</protein>
<dbReference type="InterPro" id="IPR005358">
    <property type="entry name" value="Puta_zinc/iron-chelating_dom"/>
</dbReference>
<accession>A0A2M7BD73</accession>